<protein>
    <recommendedName>
        <fullName evidence="2">Cytochrome c domain-containing protein</fullName>
    </recommendedName>
</protein>
<name>A0A6G1WUL3_9HYPH</name>
<reference evidence="1" key="1">
    <citation type="journal article" date="2013" name="Genome Biol.">
        <title>Comparative genomics of the core and accessory genomes of 48 Sinorhizobium strains comprising five genospecies.</title>
        <authorList>
            <person name="Sugawara M."/>
            <person name="Epstein B."/>
            <person name="Badgley B.D."/>
            <person name="Unno T."/>
            <person name="Xu L."/>
            <person name="Reese J."/>
            <person name="Gyaneshwar P."/>
            <person name="Denny R."/>
            <person name="Mudge J."/>
            <person name="Bharti A.K."/>
            <person name="Farmer A.D."/>
            <person name="May G.D."/>
            <person name="Woodward J.E."/>
            <person name="Medigue C."/>
            <person name="Vallenet D."/>
            <person name="Lajus A."/>
            <person name="Rouy Z."/>
            <person name="Martinez-Vaz B."/>
            <person name="Tiffin P."/>
            <person name="Young N.D."/>
            <person name="Sadowsky M.J."/>
        </authorList>
    </citation>
    <scope>NUCLEOTIDE SEQUENCE</scope>
    <source>
        <strain evidence="1">M1</strain>
    </source>
</reference>
<gene>
    <name evidence="1" type="ORF">GHJ91_30855</name>
</gene>
<comment type="caution">
    <text evidence="1">The sequence shown here is derived from an EMBL/GenBank/DDBJ whole genome shotgun (WGS) entry which is preliminary data.</text>
</comment>
<sequence>MRKVAFTLLLLILWTDVAPGEGVKGLIESQKGERGAAAVLEAVTCPKDEAEWISWRDAAAERLLEPTVTRNAEAFISLRRIVPVADELDLFISACAQNQLPPSILNLAAFSRTLGVNNYKNHRFGFSIDDMTYINSVRQQIDLPPLLKSQQFLKSLRKPATYTEAKRLIDEHNKTLPPDKQWVVLLYKSRFLTTPDQAQTFGRFFIYVPDGRYEKWIQFGIVTPGDPVRDVNNVSIVSLDAPDGEGRRRSAIIDHWRTYEADGSVSLGTRYETVGETENCAICHKTSPLAIRPAEEYVLSEQGALVLNTTNPGIVPEQLNAKIEDYGSPYFGDWLDVNDFGPSIGPRARTRGIEFIRACSLPVPLTEESLERVKNSMRCDSCHNDGFVGPINVPPALKTDADIGQLETYITEGWMPPNKNLSASEKQALFNCLRQDYHDLQAKSGVLMDWLLQR</sequence>
<organism evidence="1">
    <name type="scientific">Sinorhizobium medicae</name>
    <dbReference type="NCBI Taxonomy" id="110321"/>
    <lineage>
        <taxon>Bacteria</taxon>
        <taxon>Pseudomonadati</taxon>
        <taxon>Pseudomonadota</taxon>
        <taxon>Alphaproteobacteria</taxon>
        <taxon>Hyphomicrobiales</taxon>
        <taxon>Rhizobiaceae</taxon>
        <taxon>Sinorhizobium/Ensifer group</taxon>
        <taxon>Sinorhizobium</taxon>
    </lineage>
</organism>
<dbReference type="RefSeq" id="WP_127587145.1">
    <property type="nucleotide sequence ID" value="NZ_RPJX01000031.1"/>
</dbReference>
<dbReference type="AlphaFoldDB" id="A0A6G1WUL3"/>
<accession>A0A6G1WUL3</accession>
<evidence type="ECO:0000313" key="1">
    <source>
        <dbReference type="EMBL" id="MQW73337.1"/>
    </source>
</evidence>
<dbReference type="EMBL" id="WISB01000203">
    <property type="protein sequence ID" value="MQW73337.1"/>
    <property type="molecule type" value="Genomic_DNA"/>
</dbReference>
<evidence type="ECO:0008006" key="2">
    <source>
        <dbReference type="Google" id="ProtNLM"/>
    </source>
</evidence>
<proteinExistence type="predicted"/>